<dbReference type="AlphaFoldDB" id="A0A816RG90"/>
<comment type="caution">
    <text evidence="1">The sequence shown here is derived from an EMBL/GenBank/DDBJ whole genome shotgun (WGS) entry which is preliminary data.</text>
</comment>
<dbReference type="Proteomes" id="UP000663887">
    <property type="component" value="Unassembled WGS sequence"/>
</dbReference>
<reference evidence="1" key="1">
    <citation type="submission" date="2021-02" db="EMBL/GenBank/DDBJ databases">
        <authorList>
            <person name="Nowell W R."/>
        </authorList>
    </citation>
    <scope>NUCLEOTIDE SEQUENCE</scope>
</reference>
<evidence type="ECO:0000313" key="1">
    <source>
        <dbReference type="EMBL" id="CAF2073201.1"/>
    </source>
</evidence>
<sequence>MKEFTVTNKKPQQNKEYKKSMNDKHDLAIIKYLYMTELNLDQAHYDYIEHFLVDTEVSLPRLIQLLQTKQGEIADPEVEQTSIDDEGSVDQEDEGKWVTQCSISNCTVVVLLLLLLCSNVNGGPLAYIAFVTACSAGCPTGTALTDILLCLAACQAICPPLMAASSL</sequence>
<dbReference type="EMBL" id="CAJNRG010005178">
    <property type="protein sequence ID" value="CAF2073201.1"/>
    <property type="molecule type" value="Genomic_DNA"/>
</dbReference>
<organism evidence="1 2">
    <name type="scientific">Rotaria magnacalcarata</name>
    <dbReference type="NCBI Taxonomy" id="392030"/>
    <lineage>
        <taxon>Eukaryota</taxon>
        <taxon>Metazoa</taxon>
        <taxon>Spiralia</taxon>
        <taxon>Gnathifera</taxon>
        <taxon>Rotifera</taxon>
        <taxon>Eurotatoria</taxon>
        <taxon>Bdelloidea</taxon>
        <taxon>Philodinida</taxon>
        <taxon>Philodinidae</taxon>
        <taxon>Rotaria</taxon>
    </lineage>
</organism>
<gene>
    <name evidence="1" type="ORF">XDN619_LOCUS13005</name>
</gene>
<proteinExistence type="predicted"/>
<accession>A0A816RG90</accession>
<evidence type="ECO:0000313" key="2">
    <source>
        <dbReference type="Proteomes" id="UP000663887"/>
    </source>
</evidence>
<protein>
    <submittedName>
        <fullName evidence="1">Uncharacterized protein</fullName>
    </submittedName>
</protein>
<name>A0A816RG90_9BILA</name>